<proteinExistence type="predicted"/>
<dbReference type="InterPro" id="IPR037401">
    <property type="entry name" value="SnoaL-like"/>
</dbReference>
<feature type="domain" description="SnoaL-like" evidence="1">
    <location>
        <begin position="11"/>
        <end position="119"/>
    </location>
</feature>
<gene>
    <name evidence="2" type="ORF">ACEZDE_14195</name>
</gene>
<keyword evidence="3" id="KW-1185">Reference proteome</keyword>
<dbReference type="Gene3D" id="3.10.450.50">
    <property type="match status" value="1"/>
</dbReference>
<name>A0ABV6VVJ0_9ACTN</name>
<protein>
    <submittedName>
        <fullName evidence="2">Nuclear transport factor 2 family protein</fullName>
    </submittedName>
</protein>
<dbReference type="InterPro" id="IPR032710">
    <property type="entry name" value="NTF2-like_dom_sf"/>
</dbReference>
<sequence length="144" mass="16101">MNSTETSKDVIRNYVDALRTQDGGPLERFFAADATWTLIGDLPISGTWRGHQGILGDFLGTAFVRLAPETLDLAVLDLIGEGEKVVLEWTSKARLRDGDGWYDQHCLAVFTVRDALITSVREYFDTEHARQTLFNDRTPAAARN</sequence>
<dbReference type="PANTHER" id="PTHR41252:SF1">
    <property type="entry name" value="BLR2505 PROTEIN"/>
    <property type="match status" value="1"/>
</dbReference>
<dbReference type="RefSeq" id="WP_380536206.1">
    <property type="nucleotide sequence ID" value="NZ_JBHFAB010000009.1"/>
</dbReference>
<evidence type="ECO:0000313" key="3">
    <source>
        <dbReference type="Proteomes" id="UP001592531"/>
    </source>
</evidence>
<dbReference type="Proteomes" id="UP001592531">
    <property type="component" value="Unassembled WGS sequence"/>
</dbReference>
<comment type="caution">
    <text evidence="2">The sequence shown here is derived from an EMBL/GenBank/DDBJ whole genome shotgun (WGS) entry which is preliminary data.</text>
</comment>
<organism evidence="2 3">
    <name type="scientific">Streptacidiphilus cavernicola</name>
    <dbReference type="NCBI Taxonomy" id="3342716"/>
    <lineage>
        <taxon>Bacteria</taxon>
        <taxon>Bacillati</taxon>
        <taxon>Actinomycetota</taxon>
        <taxon>Actinomycetes</taxon>
        <taxon>Kitasatosporales</taxon>
        <taxon>Streptomycetaceae</taxon>
        <taxon>Streptacidiphilus</taxon>
    </lineage>
</organism>
<evidence type="ECO:0000313" key="2">
    <source>
        <dbReference type="EMBL" id="MFC1417789.1"/>
    </source>
</evidence>
<evidence type="ECO:0000259" key="1">
    <source>
        <dbReference type="Pfam" id="PF12680"/>
    </source>
</evidence>
<dbReference type="PANTHER" id="PTHR41252">
    <property type="entry name" value="BLR2505 PROTEIN"/>
    <property type="match status" value="1"/>
</dbReference>
<dbReference type="SUPFAM" id="SSF54427">
    <property type="entry name" value="NTF2-like"/>
    <property type="match status" value="1"/>
</dbReference>
<reference evidence="2 3" key="1">
    <citation type="submission" date="2024-09" db="EMBL/GenBank/DDBJ databases">
        <authorList>
            <person name="Lee S.D."/>
        </authorList>
    </citation>
    <scope>NUCLEOTIDE SEQUENCE [LARGE SCALE GENOMIC DNA]</scope>
    <source>
        <strain evidence="2 3">N8-3</strain>
    </source>
</reference>
<dbReference type="Pfam" id="PF12680">
    <property type="entry name" value="SnoaL_2"/>
    <property type="match status" value="1"/>
</dbReference>
<accession>A0ABV6VVJ0</accession>
<dbReference type="EMBL" id="JBHFAB010000009">
    <property type="protein sequence ID" value="MFC1417789.1"/>
    <property type="molecule type" value="Genomic_DNA"/>
</dbReference>